<proteinExistence type="predicted"/>
<evidence type="ECO:0000313" key="2">
    <source>
        <dbReference type="EMBL" id="CAG6486193.1"/>
    </source>
</evidence>
<sequence length="118" mass="12557">MTKYGSTTVQRFRHCRTALMQKSRISRAVDWVAACASGVYPTTVAAASSTGTTRPARNCASQKQTTRTAASSTGTTRPARNCASQKQTTRTAASSAGTTRPARYCTSQKQTTRTAATK</sequence>
<feature type="compositionally biased region" description="Low complexity" evidence="1">
    <location>
        <begin position="65"/>
        <end position="77"/>
    </location>
</feature>
<feature type="compositionally biased region" description="Low complexity" evidence="1">
    <location>
        <begin position="88"/>
        <end position="103"/>
    </location>
</feature>
<evidence type="ECO:0000256" key="1">
    <source>
        <dbReference type="SAM" id="MobiDB-lite"/>
    </source>
</evidence>
<dbReference type="EMBL" id="HBUE01103260">
    <property type="protein sequence ID" value="CAG6486193.1"/>
    <property type="molecule type" value="Transcribed_RNA"/>
</dbReference>
<feature type="compositionally biased region" description="Polar residues" evidence="1">
    <location>
        <begin position="105"/>
        <end position="118"/>
    </location>
</feature>
<feature type="region of interest" description="Disordered" evidence="1">
    <location>
        <begin position="46"/>
        <end position="118"/>
    </location>
</feature>
<accession>A0A8D8FXB9</accession>
<organism evidence="2">
    <name type="scientific">Culex pipiens</name>
    <name type="common">House mosquito</name>
    <dbReference type="NCBI Taxonomy" id="7175"/>
    <lineage>
        <taxon>Eukaryota</taxon>
        <taxon>Metazoa</taxon>
        <taxon>Ecdysozoa</taxon>
        <taxon>Arthropoda</taxon>
        <taxon>Hexapoda</taxon>
        <taxon>Insecta</taxon>
        <taxon>Pterygota</taxon>
        <taxon>Neoptera</taxon>
        <taxon>Endopterygota</taxon>
        <taxon>Diptera</taxon>
        <taxon>Nematocera</taxon>
        <taxon>Culicoidea</taxon>
        <taxon>Culicidae</taxon>
        <taxon>Culicinae</taxon>
        <taxon>Culicini</taxon>
        <taxon>Culex</taxon>
        <taxon>Culex</taxon>
    </lineage>
</organism>
<dbReference type="AlphaFoldDB" id="A0A8D8FXB9"/>
<protein>
    <submittedName>
        <fullName evidence="2">(northern house mosquito) hypothetical protein</fullName>
    </submittedName>
</protein>
<reference evidence="2" key="1">
    <citation type="submission" date="2021-05" db="EMBL/GenBank/DDBJ databases">
        <authorList>
            <person name="Alioto T."/>
            <person name="Alioto T."/>
            <person name="Gomez Garrido J."/>
        </authorList>
    </citation>
    <scope>NUCLEOTIDE SEQUENCE</scope>
</reference>
<name>A0A8D8FXB9_CULPI</name>